<reference evidence="1" key="1">
    <citation type="submission" date="2023-03" db="EMBL/GenBank/DDBJ databases">
        <authorList>
            <person name="Steffen K."/>
            <person name="Cardenas P."/>
        </authorList>
    </citation>
    <scope>NUCLEOTIDE SEQUENCE</scope>
</reference>
<keyword evidence="2" id="KW-1185">Reference proteome</keyword>
<dbReference type="AlphaFoldDB" id="A0AA35R871"/>
<evidence type="ECO:0000313" key="1">
    <source>
        <dbReference type="EMBL" id="CAI8005911.1"/>
    </source>
</evidence>
<dbReference type="Proteomes" id="UP001174909">
    <property type="component" value="Unassembled WGS sequence"/>
</dbReference>
<feature type="non-terminal residue" evidence="1">
    <location>
        <position position="1"/>
    </location>
</feature>
<proteinExistence type="predicted"/>
<organism evidence="1 2">
    <name type="scientific">Geodia barretti</name>
    <name type="common">Barrett's horny sponge</name>
    <dbReference type="NCBI Taxonomy" id="519541"/>
    <lineage>
        <taxon>Eukaryota</taxon>
        <taxon>Metazoa</taxon>
        <taxon>Porifera</taxon>
        <taxon>Demospongiae</taxon>
        <taxon>Heteroscleromorpha</taxon>
        <taxon>Tetractinellida</taxon>
        <taxon>Astrophorina</taxon>
        <taxon>Geodiidae</taxon>
        <taxon>Geodia</taxon>
    </lineage>
</organism>
<protein>
    <submittedName>
        <fullName evidence="1">Uncharacterized protein</fullName>
    </submittedName>
</protein>
<comment type="caution">
    <text evidence="1">The sequence shown here is derived from an EMBL/GenBank/DDBJ whole genome shotgun (WGS) entry which is preliminary data.</text>
</comment>
<dbReference type="EMBL" id="CASHTH010000646">
    <property type="protein sequence ID" value="CAI8005911.1"/>
    <property type="molecule type" value="Genomic_DNA"/>
</dbReference>
<gene>
    <name evidence="1" type="ORF">GBAR_LOCUS4477</name>
</gene>
<name>A0AA35R871_GEOBA</name>
<accession>A0AA35R871</accession>
<sequence>HTGFYPHTQVTAPFFPGLKSHFPTLQTHAKHLTPPPSTYLVPNCSCLTFVHKMRGDARTQSPP</sequence>
<evidence type="ECO:0000313" key="2">
    <source>
        <dbReference type="Proteomes" id="UP001174909"/>
    </source>
</evidence>